<organism evidence="5 6">
    <name type="scientific">Tenggerimyces flavus</name>
    <dbReference type="NCBI Taxonomy" id="1708749"/>
    <lineage>
        <taxon>Bacteria</taxon>
        <taxon>Bacillati</taxon>
        <taxon>Actinomycetota</taxon>
        <taxon>Actinomycetes</taxon>
        <taxon>Propionibacteriales</taxon>
        <taxon>Nocardioidaceae</taxon>
        <taxon>Tenggerimyces</taxon>
    </lineage>
</organism>
<dbReference type="Proteomes" id="UP001595699">
    <property type="component" value="Unassembled WGS sequence"/>
</dbReference>
<dbReference type="InterPro" id="IPR011032">
    <property type="entry name" value="GroES-like_sf"/>
</dbReference>
<dbReference type="Gene3D" id="3.90.180.10">
    <property type="entry name" value="Medium-chain alcohol dehydrogenases, catalytic domain"/>
    <property type="match status" value="1"/>
</dbReference>
<dbReference type="InterPro" id="IPR013154">
    <property type="entry name" value="ADH-like_N"/>
</dbReference>
<dbReference type="SUPFAM" id="SSF50129">
    <property type="entry name" value="GroES-like"/>
    <property type="match status" value="1"/>
</dbReference>
<dbReference type="InterPro" id="IPR036291">
    <property type="entry name" value="NAD(P)-bd_dom_sf"/>
</dbReference>
<dbReference type="RefSeq" id="WP_205113793.1">
    <property type="nucleotide sequence ID" value="NZ_JAFBCM010000001.1"/>
</dbReference>
<dbReference type="SUPFAM" id="SSF51735">
    <property type="entry name" value="NAD(P)-binding Rossmann-fold domains"/>
    <property type="match status" value="1"/>
</dbReference>
<dbReference type="InterPro" id="IPR020843">
    <property type="entry name" value="ER"/>
</dbReference>
<keyword evidence="2" id="KW-0560">Oxidoreductase</keyword>
<evidence type="ECO:0000313" key="6">
    <source>
        <dbReference type="Proteomes" id="UP001595699"/>
    </source>
</evidence>
<evidence type="ECO:0000256" key="3">
    <source>
        <dbReference type="SAM" id="MobiDB-lite"/>
    </source>
</evidence>
<dbReference type="SMART" id="SM00829">
    <property type="entry name" value="PKS_ER"/>
    <property type="match status" value="1"/>
</dbReference>
<dbReference type="Pfam" id="PF13602">
    <property type="entry name" value="ADH_zinc_N_2"/>
    <property type="match status" value="1"/>
</dbReference>
<reference evidence="6" key="1">
    <citation type="journal article" date="2019" name="Int. J. Syst. Evol. Microbiol.">
        <title>The Global Catalogue of Microorganisms (GCM) 10K type strain sequencing project: providing services to taxonomists for standard genome sequencing and annotation.</title>
        <authorList>
            <consortium name="The Broad Institute Genomics Platform"/>
            <consortium name="The Broad Institute Genome Sequencing Center for Infectious Disease"/>
            <person name="Wu L."/>
            <person name="Ma J."/>
        </authorList>
    </citation>
    <scope>NUCLEOTIDE SEQUENCE [LARGE SCALE GENOMIC DNA]</scope>
    <source>
        <strain evidence="6">CGMCC 4.7241</strain>
    </source>
</reference>
<proteinExistence type="predicted"/>
<evidence type="ECO:0000259" key="4">
    <source>
        <dbReference type="SMART" id="SM00829"/>
    </source>
</evidence>
<dbReference type="PANTHER" id="PTHR48106">
    <property type="entry name" value="QUINONE OXIDOREDUCTASE PIG3-RELATED"/>
    <property type="match status" value="1"/>
</dbReference>
<feature type="compositionally biased region" description="Basic and acidic residues" evidence="3">
    <location>
        <begin position="1"/>
        <end position="10"/>
    </location>
</feature>
<gene>
    <name evidence="5" type="ORF">ACFOUW_18800</name>
</gene>
<dbReference type="PROSITE" id="PS01162">
    <property type="entry name" value="QOR_ZETA_CRYSTAL"/>
    <property type="match status" value="1"/>
</dbReference>
<dbReference type="InterPro" id="IPR002364">
    <property type="entry name" value="Quin_OxRdtase/zeta-crystal_CS"/>
</dbReference>
<dbReference type="CDD" id="cd08244">
    <property type="entry name" value="MDR_enoyl_red"/>
    <property type="match status" value="1"/>
</dbReference>
<evidence type="ECO:0000256" key="2">
    <source>
        <dbReference type="ARBA" id="ARBA00023002"/>
    </source>
</evidence>
<dbReference type="EMBL" id="JBHRZH010000016">
    <property type="protein sequence ID" value="MFC3762897.1"/>
    <property type="molecule type" value="Genomic_DNA"/>
</dbReference>
<dbReference type="Pfam" id="PF08240">
    <property type="entry name" value="ADH_N"/>
    <property type="match status" value="1"/>
</dbReference>
<feature type="domain" description="Enoyl reductase (ER)" evidence="4">
    <location>
        <begin position="10"/>
        <end position="317"/>
    </location>
</feature>
<protein>
    <submittedName>
        <fullName evidence="5">Zinc-binding dehydrogenase</fullName>
    </submittedName>
</protein>
<accession>A0ABV7YE54</accession>
<dbReference type="PANTHER" id="PTHR48106:SF13">
    <property type="entry name" value="QUINONE OXIDOREDUCTASE-RELATED"/>
    <property type="match status" value="1"/>
</dbReference>
<evidence type="ECO:0000313" key="5">
    <source>
        <dbReference type="EMBL" id="MFC3762897.1"/>
    </source>
</evidence>
<keyword evidence="6" id="KW-1185">Reference proteome</keyword>
<dbReference type="Gene3D" id="3.40.50.720">
    <property type="entry name" value="NAD(P)-binding Rossmann-like Domain"/>
    <property type="match status" value="1"/>
</dbReference>
<keyword evidence="1" id="KW-0521">NADP</keyword>
<sequence length="319" mass="33309">MHAIRQHEFGAAENLRYESAPDPAPDPDQVRIAVRAAGVHLVDTEIRSGRTSGPWQLPQLPMIPGREVAGVVDQLGADVPQRWLGKRVVAHLGMASAGYAELAVANVDALHQLPDTLAFDHAVAMMGTGRMTQGILALAQPAAGETVLVTAAAGGIGTLLVQAARNAGAFVIGAAGGPAKVERVEADLAVDYAEPDWTNRLGDRQIDLLLDGVGGAEARAAFERLKTGGRIVLFGWSSGKELAFSSSEVYEKLLTVTVALGPSVLRQPGGLRALEERSLAEAAAGRLVPAVQTFPLAEAATAHRALESRATVGKVVLLP</sequence>
<name>A0ABV7YE54_9ACTN</name>
<evidence type="ECO:0000256" key="1">
    <source>
        <dbReference type="ARBA" id="ARBA00022857"/>
    </source>
</evidence>
<comment type="caution">
    <text evidence="5">The sequence shown here is derived from an EMBL/GenBank/DDBJ whole genome shotgun (WGS) entry which is preliminary data.</text>
</comment>
<feature type="region of interest" description="Disordered" evidence="3">
    <location>
        <begin position="1"/>
        <end position="27"/>
    </location>
</feature>